<evidence type="ECO:0000313" key="2">
    <source>
        <dbReference type="EMBL" id="CCX05818.1"/>
    </source>
</evidence>
<keyword evidence="3" id="KW-1185">Reference proteome</keyword>
<feature type="region of interest" description="Disordered" evidence="1">
    <location>
        <begin position="47"/>
        <end position="73"/>
    </location>
</feature>
<dbReference type="EMBL" id="HF935274">
    <property type="protein sequence ID" value="CCX05818.1"/>
    <property type="molecule type" value="Genomic_DNA"/>
</dbReference>
<reference evidence="2 3" key="1">
    <citation type="journal article" date="2013" name="PLoS Genet.">
        <title>The genome and development-dependent transcriptomes of Pyronema confluens: a window into fungal evolution.</title>
        <authorList>
            <person name="Traeger S."/>
            <person name="Altegoer F."/>
            <person name="Freitag M."/>
            <person name="Gabaldon T."/>
            <person name="Kempken F."/>
            <person name="Kumar A."/>
            <person name="Marcet-Houben M."/>
            <person name="Poggeler S."/>
            <person name="Stajich J.E."/>
            <person name="Nowrousian M."/>
        </authorList>
    </citation>
    <scope>NUCLEOTIDE SEQUENCE [LARGE SCALE GENOMIC DNA]</scope>
    <source>
        <strain evidence="3">CBS 100304</strain>
        <tissue evidence="2">Vegetative mycelium</tissue>
    </source>
</reference>
<proteinExistence type="predicted"/>
<evidence type="ECO:0000256" key="1">
    <source>
        <dbReference type="SAM" id="MobiDB-lite"/>
    </source>
</evidence>
<organism evidence="2 3">
    <name type="scientific">Pyronema omphalodes (strain CBS 100304)</name>
    <name type="common">Pyronema confluens</name>
    <dbReference type="NCBI Taxonomy" id="1076935"/>
    <lineage>
        <taxon>Eukaryota</taxon>
        <taxon>Fungi</taxon>
        <taxon>Dikarya</taxon>
        <taxon>Ascomycota</taxon>
        <taxon>Pezizomycotina</taxon>
        <taxon>Pezizomycetes</taxon>
        <taxon>Pezizales</taxon>
        <taxon>Pyronemataceae</taxon>
        <taxon>Pyronema</taxon>
    </lineage>
</organism>
<dbReference type="Proteomes" id="UP000018144">
    <property type="component" value="Unassembled WGS sequence"/>
</dbReference>
<sequence length="107" mass="12441">MHAQSPGKVHEISLLTLQVHTLHRMHAANSSSYTNFRHPICQFPKEFPVSRPSEKSRSMEEAKAHGYHVTPLAPKSDKLEREYHRVRACSWKLEPGYRMSGHRLKIR</sequence>
<accession>U4KVY7</accession>
<dbReference type="AlphaFoldDB" id="U4KVY7"/>
<name>U4KVY7_PYROM</name>
<feature type="compositionally biased region" description="Basic and acidic residues" evidence="1">
    <location>
        <begin position="52"/>
        <end position="64"/>
    </location>
</feature>
<evidence type="ECO:0000313" key="3">
    <source>
        <dbReference type="Proteomes" id="UP000018144"/>
    </source>
</evidence>
<gene>
    <name evidence="2" type="ORF">PCON_05405</name>
</gene>
<protein>
    <submittedName>
        <fullName evidence="2">Uncharacterized protein</fullName>
    </submittedName>
</protein>